<keyword evidence="3" id="KW-1185">Reference proteome</keyword>
<accession>A0A844YYQ6</accession>
<evidence type="ECO:0000313" key="3">
    <source>
        <dbReference type="Proteomes" id="UP000466966"/>
    </source>
</evidence>
<feature type="domain" description="TehB/YeaR-like" evidence="1">
    <location>
        <begin position="15"/>
        <end position="84"/>
    </location>
</feature>
<protein>
    <submittedName>
        <fullName evidence="2">DUF1971 domain-containing protein</fullName>
    </submittedName>
</protein>
<dbReference type="RefSeq" id="WP_160771495.1">
    <property type="nucleotide sequence ID" value="NZ_WTYV01000002.1"/>
</dbReference>
<evidence type="ECO:0000313" key="2">
    <source>
        <dbReference type="EMBL" id="MXO71594.1"/>
    </source>
</evidence>
<name>A0A844YYQ6_9SPHN</name>
<evidence type="ECO:0000259" key="1">
    <source>
        <dbReference type="Pfam" id="PF09313"/>
    </source>
</evidence>
<dbReference type="Gene3D" id="2.60.120.10">
    <property type="entry name" value="Jelly Rolls"/>
    <property type="match status" value="1"/>
</dbReference>
<dbReference type="InterPro" id="IPR014710">
    <property type="entry name" value="RmlC-like_jellyroll"/>
</dbReference>
<dbReference type="InterPro" id="IPR015392">
    <property type="entry name" value="TehB/YeaR-like_dom"/>
</dbReference>
<organism evidence="2 3">
    <name type="scientific">Alteraurantiacibacter buctensis</name>
    <dbReference type="NCBI Taxonomy" id="1503981"/>
    <lineage>
        <taxon>Bacteria</taxon>
        <taxon>Pseudomonadati</taxon>
        <taxon>Pseudomonadota</taxon>
        <taxon>Alphaproteobacteria</taxon>
        <taxon>Sphingomonadales</taxon>
        <taxon>Erythrobacteraceae</taxon>
        <taxon>Alteraurantiacibacter</taxon>
    </lineage>
</organism>
<dbReference type="AlphaFoldDB" id="A0A844YYQ6"/>
<comment type="caution">
    <text evidence="2">The sequence shown here is derived from an EMBL/GenBank/DDBJ whole genome shotgun (WGS) entry which is preliminary data.</text>
</comment>
<dbReference type="OrthoDB" id="7282222at2"/>
<proteinExistence type="predicted"/>
<reference evidence="2 3" key="1">
    <citation type="submission" date="2019-12" db="EMBL/GenBank/DDBJ databases">
        <title>Genomic-based taxomic classification of the family Erythrobacteraceae.</title>
        <authorList>
            <person name="Xu L."/>
        </authorList>
    </citation>
    <scope>NUCLEOTIDE SEQUENCE [LARGE SCALE GENOMIC DNA]</scope>
    <source>
        <strain evidence="2 3">M0322</strain>
    </source>
</reference>
<dbReference type="Proteomes" id="UP000466966">
    <property type="component" value="Unassembled WGS sequence"/>
</dbReference>
<dbReference type="EMBL" id="WTYV01000002">
    <property type="protein sequence ID" value="MXO71594.1"/>
    <property type="molecule type" value="Genomic_DNA"/>
</dbReference>
<dbReference type="Pfam" id="PF09313">
    <property type="entry name" value="TehB-like"/>
    <property type="match status" value="1"/>
</dbReference>
<dbReference type="SUPFAM" id="SSF51197">
    <property type="entry name" value="Clavaminate synthase-like"/>
    <property type="match status" value="1"/>
</dbReference>
<gene>
    <name evidence="2" type="ORF">GRI99_08045</name>
</gene>
<sequence>MDPAIPAGFALVRRIGPFTADTLPRGLLGEHRLKPDRWGHLTLEAGAVRLVWDDGSSRSEDLAAPAQALIPPEVPHHLEFTDDFVLRIDFLQQAG</sequence>